<protein>
    <submittedName>
        <fullName evidence="2">Uncharacterized protein</fullName>
    </submittedName>
</protein>
<feature type="transmembrane region" description="Helical" evidence="1">
    <location>
        <begin position="204"/>
        <end position="230"/>
    </location>
</feature>
<feature type="transmembrane region" description="Helical" evidence="1">
    <location>
        <begin position="58"/>
        <end position="75"/>
    </location>
</feature>
<accession>A0A388T0Z7</accession>
<dbReference type="Proteomes" id="UP000265354">
    <property type="component" value="Unassembled WGS sequence"/>
</dbReference>
<name>A0A388T0Z7_9ACTN</name>
<sequence>MFTGTLEKLGGQLGRRFLIAVWLPNLLFWGGLTALAVTGWGWTEAARWWHERSTEARAAMALGAFTASLLIGSVWSARLPALVRLLAGYWPGLPGLARLRRRRAGRYRRRHGTVVTDPRVFAREAPYYPSAVEDVMPTRFGNVLRSAETHPYDRYGIDAVLVWPRLYPVLPQRFAAQLAVAASDVDLMVTLCGLGVLFAGGGGVLAAAVVSWYAALLCCGGGLLLAWIAYRGAVQTALAYAAMVKSAFDVHRGRLIDAMGLERPVSWKTELDQWRQLGHVWLQGTPEDGPGAGKLRYPERPCPPCPVCHPVRSGSPSPTP</sequence>
<evidence type="ECO:0000313" key="3">
    <source>
        <dbReference type="Proteomes" id="UP000265354"/>
    </source>
</evidence>
<keyword evidence="1" id="KW-0812">Transmembrane</keyword>
<dbReference type="EMBL" id="BGZL01000011">
    <property type="protein sequence ID" value="GBQ02587.1"/>
    <property type="molecule type" value="Genomic_DNA"/>
</dbReference>
<comment type="caution">
    <text evidence="2">The sequence shown here is derived from an EMBL/GenBank/DDBJ whole genome shotgun (WGS) entry which is preliminary data.</text>
</comment>
<dbReference type="AlphaFoldDB" id="A0A388T0Z7"/>
<evidence type="ECO:0000256" key="1">
    <source>
        <dbReference type="SAM" id="Phobius"/>
    </source>
</evidence>
<reference evidence="2 3" key="1">
    <citation type="submission" date="2018-07" db="EMBL/GenBank/DDBJ databases">
        <title>Whole Genome Shotgun Sequence of Streptomyces spongiicola strain 531S.</title>
        <authorList>
            <person name="Dohra H."/>
            <person name="Kodani S."/>
        </authorList>
    </citation>
    <scope>NUCLEOTIDE SEQUENCE [LARGE SCALE GENOMIC DNA]</scope>
    <source>
        <strain evidence="2 3">531S</strain>
    </source>
</reference>
<feature type="transmembrane region" description="Helical" evidence="1">
    <location>
        <begin position="174"/>
        <end position="198"/>
    </location>
</feature>
<proteinExistence type="predicted"/>
<feature type="transmembrane region" description="Helical" evidence="1">
    <location>
        <begin position="17"/>
        <end position="37"/>
    </location>
</feature>
<organism evidence="2 3">
    <name type="scientific">Streptomyces spongiicola</name>
    <dbReference type="NCBI Taxonomy" id="1690221"/>
    <lineage>
        <taxon>Bacteria</taxon>
        <taxon>Bacillati</taxon>
        <taxon>Actinomycetota</taxon>
        <taxon>Actinomycetes</taxon>
        <taxon>Kitasatosporales</taxon>
        <taxon>Streptomycetaceae</taxon>
        <taxon>Streptomyces</taxon>
    </lineage>
</organism>
<evidence type="ECO:0000313" key="2">
    <source>
        <dbReference type="EMBL" id="GBQ02587.1"/>
    </source>
</evidence>
<gene>
    <name evidence="2" type="ORF">SSP531S_40460</name>
</gene>
<keyword evidence="1" id="KW-0472">Membrane</keyword>
<keyword evidence="1" id="KW-1133">Transmembrane helix</keyword>